<sequence>MKFKIRNGTLDISVKQQTVSLEDLLSFASRENPKRGFLFVSKVLGKHLPVKPKAMRASYDMLIESLRQDCSTFVVGMAETATGLGAGVADSLAIKQSASVFYQHTTRSDTPDPIWFTLDEAHSHAVDHIFYQPQAELLAQITSCQRLVLVDDEISTGRTLKLLGDRLIAKLPHLKEVVIISLVNWLDETSKHQFDHWSIPVKFVSLLEGSFEFDAESGLDLKLPDNVDKGLSKNNARNDLGRFAIEMPFRGHIPRLDISKPIAVVGDGEHLYLPFLMAELAEQQGGDVVFQSTSRSPIMLGDAIETKRAFQIDERSIEHYIYNFDDQDRAAVHLIEDESKREIHQFAKLYPLKNLLVAPS</sequence>
<dbReference type="EMBL" id="JAUFQC010000001">
    <property type="protein sequence ID" value="MDN3610847.1"/>
    <property type="molecule type" value="Genomic_DNA"/>
</dbReference>
<dbReference type="RefSeq" id="WP_076585886.1">
    <property type="nucleotide sequence ID" value="NZ_JABEYA020000001.1"/>
</dbReference>
<dbReference type="InterPro" id="IPR041688">
    <property type="entry name" value="PRTase_2"/>
</dbReference>
<dbReference type="GO" id="GO:0016757">
    <property type="term" value="F:glycosyltransferase activity"/>
    <property type="evidence" value="ECO:0007669"/>
    <property type="project" value="UniProtKB-KW"/>
</dbReference>
<dbReference type="Pfam" id="PF15609">
    <property type="entry name" value="PRTase_2"/>
    <property type="match status" value="1"/>
</dbReference>
<keyword evidence="4" id="KW-1185">Reference proteome</keyword>
<organism evidence="3 4">
    <name type="scientific">Vibrio ostreicida</name>
    <dbReference type="NCBI Taxonomy" id="526588"/>
    <lineage>
        <taxon>Bacteria</taxon>
        <taxon>Pseudomonadati</taxon>
        <taxon>Pseudomonadota</taxon>
        <taxon>Gammaproteobacteria</taxon>
        <taxon>Vibrionales</taxon>
        <taxon>Vibrionaceae</taxon>
        <taxon>Vibrio</taxon>
    </lineage>
</organism>
<keyword evidence="3" id="KW-0328">Glycosyltransferase</keyword>
<dbReference type="CDD" id="cd06223">
    <property type="entry name" value="PRTases_typeI"/>
    <property type="match status" value="1"/>
</dbReference>
<dbReference type="InterPro" id="IPR000836">
    <property type="entry name" value="PRTase_dom"/>
</dbReference>
<keyword evidence="3" id="KW-0808">Transferase</keyword>
<dbReference type="SUPFAM" id="SSF53271">
    <property type="entry name" value="PRTase-like"/>
    <property type="match status" value="1"/>
</dbReference>
<feature type="domain" description="TRSP" evidence="1">
    <location>
        <begin position="259"/>
        <end position="341"/>
    </location>
</feature>
<comment type="caution">
    <text evidence="3">The sequence shown here is derived from an EMBL/GenBank/DDBJ whole genome shotgun (WGS) entry which is preliminary data.</text>
</comment>
<evidence type="ECO:0000313" key="4">
    <source>
        <dbReference type="Proteomes" id="UP001238540"/>
    </source>
</evidence>
<feature type="domain" description="Orotate phosphoribosyltransferase-like" evidence="2">
    <location>
        <begin position="24"/>
        <end position="209"/>
    </location>
</feature>
<evidence type="ECO:0000313" key="3">
    <source>
        <dbReference type="EMBL" id="MDN3610847.1"/>
    </source>
</evidence>
<evidence type="ECO:0000259" key="1">
    <source>
        <dbReference type="Pfam" id="PF12500"/>
    </source>
</evidence>
<dbReference type="Gene3D" id="3.40.50.2020">
    <property type="match status" value="1"/>
</dbReference>
<dbReference type="Pfam" id="PF12500">
    <property type="entry name" value="TRSP"/>
    <property type="match status" value="1"/>
</dbReference>
<reference evidence="4" key="1">
    <citation type="journal article" date="2019" name="Int. J. Syst. Evol. Microbiol.">
        <title>The Global Catalogue of Microorganisms (GCM) 10K type strain sequencing project: providing services to taxonomists for standard genome sequencing and annotation.</title>
        <authorList>
            <consortium name="The Broad Institute Genomics Platform"/>
            <consortium name="The Broad Institute Genome Sequencing Center for Infectious Disease"/>
            <person name="Wu L."/>
            <person name="Ma J."/>
        </authorList>
    </citation>
    <scope>NUCLEOTIDE SEQUENCE [LARGE SCALE GENOMIC DNA]</scope>
    <source>
        <strain evidence="4">CECT 7398</strain>
    </source>
</reference>
<accession>A0ABT8BUK1</accession>
<proteinExistence type="predicted"/>
<protein>
    <submittedName>
        <fullName evidence="3">Phosphoribosyltransferase domain-containing protein</fullName>
    </submittedName>
</protein>
<evidence type="ECO:0000259" key="2">
    <source>
        <dbReference type="Pfam" id="PF15609"/>
    </source>
</evidence>
<gene>
    <name evidence="3" type="ORF">QWZ16_14170</name>
</gene>
<dbReference type="Proteomes" id="UP001238540">
    <property type="component" value="Unassembled WGS sequence"/>
</dbReference>
<name>A0ABT8BUK1_9VIBR</name>
<dbReference type="InterPro" id="IPR029057">
    <property type="entry name" value="PRTase-like"/>
</dbReference>
<dbReference type="PIRSF" id="PIRSF020967">
    <property type="entry name" value="UCP020967"/>
    <property type="match status" value="1"/>
</dbReference>
<dbReference type="InterPro" id="IPR022537">
    <property type="entry name" value="TRSP_dom"/>
</dbReference>
<dbReference type="InterPro" id="IPR011214">
    <property type="entry name" value="UCP020967"/>
</dbReference>